<keyword evidence="1" id="KW-0472">Membrane</keyword>
<dbReference type="EMBL" id="JBHSLD010000009">
    <property type="protein sequence ID" value="MFC5381575.1"/>
    <property type="molecule type" value="Genomic_DNA"/>
</dbReference>
<name>A0ABW0GPE3_9MICO</name>
<protein>
    <submittedName>
        <fullName evidence="2">DUF6153 family protein</fullName>
    </submittedName>
</protein>
<dbReference type="Proteomes" id="UP001596122">
    <property type="component" value="Unassembled WGS sequence"/>
</dbReference>
<feature type="transmembrane region" description="Helical" evidence="1">
    <location>
        <begin position="73"/>
        <end position="92"/>
    </location>
</feature>
<comment type="caution">
    <text evidence="2">The sequence shown here is derived from an EMBL/GenBank/DDBJ whole genome shotgun (WGS) entry which is preliminary data.</text>
</comment>
<evidence type="ECO:0000313" key="2">
    <source>
        <dbReference type="EMBL" id="MFC5381575.1"/>
    </source>
</evidence>
<dbReference type="RefSeq" id="WP_340269493.1">
    <property type="nucleotide sequence ID" value="NZ_JBBEOG010000004.1"/>
</dbReference>
<proteinExistence type="predicted"/>
<evidence type="ECO:0000256" key="1">
    <source>
        <dbReference type="SAM" id="Phobius"/>
    </source>
</evidence>
<dbReference type="Pfam" id="PF19650">
    <property type="entry name" value="DUF6153"/>
    <property type="match status" value="1"/>
</dbReference>
<accession>A0ABW0GPE3</accession>
<evidence type="ECO:0000313" key="3">
    <source>
        <dbReference type="Proteomes" id="UP001596122"/>
    </source>
</evidence>
<sequence>MRRRVGRSSTGVRLAAILLLVAGVLGMHGVVDLVGTGAAAHTAAAGHHADVTGGTVGPTAPGHGDHGSPVHDVLVGCVLALVGVVVTLAVRISRRAATGSPSVRDRLEPLAAAPALRLVPPPPRVRLCVMRV</sequence>
<keyword evidence="3" id="KW-1185">Reference proteome</keyword>
<reference evidence="3" key="1">
    <citation type="journal article" date="2019" name="Int. J. Syst. Evol. Microbiol.">
        <title>The Global Catalogue of Microorganisms (GCM) 10K type strain sequencing project: providing services to taxonomists for standard genome sequencing and annotation.</title>
        <authorList>
            <consortium name="The Broad Institute Genomics Platform"/>
            <consortium name="The Broad Institute Genome Sequencing Center for Infectious Disease"/>
            <person name="Wu L."/>
            <person name="Ma J."/>
        </authorList>
    </citation>
    <scope>NUCLEOTIDE SEQUENCE [LARGE SCALE GENOMIC DNA]</scope>
    <source>
        <strain evidence="3">CCUG 43114</strain>
    </source>
</reference>
<dbReference type="InterPro" id="IPR046151">
    <property type="entry name" value="DUF6153"/>
</dbReference>
<keyword evidence="1" id="KW-1133">Transmembrane helix</keyword>
<keyword evidence="1" id="KW-0812">Transmembrane</keyword>
<feature type="transmembrane region" description="Helical" evidence="1">
    <location>
        <begin position="12"/>
        <end position="31"/>
    </location>
</feature>
<organism evidence="2 3">
    <name type="scientific">Aquipuribacter nitratireducens</name>
    <dbReference type="NCBI Taxonomy" id="650104"/>
    <lineage>
        <taxon>Bacteria</taxon>
        <taxon>Bacillati</taxon>
        <taxon>Actinomycetota</taxon>
        <taxon>Actinomycetes</taxon>
        <taxon>Micrococcales</taxon>
        <taxon>Intrasporangiaceae</taxon>
        <taxon>Aquipuribacter</taxon>
    </lineage>
</organism>
<gene>
    <name evidence="2" type="ORF">ACFPJ6_12305</name>
</gene>